<reference evidence="2 3" key="1">
    <citation type="submission" date="2017-07" db="EMBL/GenBank/DDBJ databases">
        <title>An improved, manually edited Actinidia chinensis var. chinensis (kiwifruit) genome highlights the challenges associated with draft genomes and gene prediction in plants.</title>
        <authorList>
            <person name="Pilkington S."/>
            <person name="Crowhurst R."/>
            <person name="Hilario E."/>
            <person name="Nardozza S."/>
            <person name="Fraser L."/>
            <person name="Peng Y."/>
            <person name="Gunaseelan K."/>
            <person name="Simpson R."/>
            <person name="Tahir J."/>
            <person name="Deroles S."/>
            <person name="Templeton K."/>
            <person name="Luo Z."/>
            <person name="Davy M."/>
            <person name="Cheng C."/>
            <person name="Mcneilage M."/>
            <person name="Scaglione D."/>
            <person name="Liu Y."/>
            <person name="Zhang Q."/>
            <person name="Datson P."/>
            <person name="De Silva N."/>
            <person name="Gardiner S."/>
            <person name="Bassett H."/>
            <person name="Chagne D."/>
            <person name="Mccallum J."/>
            <person name="Dzierzon H."/>
            <person name="Deng C."/>
            <person name="Wang Y.-Y."/>
            <person name="Barron N."/>
            <person name="Manako K."/>
            <person name="Bowen J."/>
            <person name="Foster T."/>
            <person name="Erridge Z."/>
            <person name="Tiffin H."/>
            <person name="Waite C."/>
            <person name="Davies K."/>
            <person name="Grierson E."/>
            <person name="Laing W."/>
            <person name="Kirk R."/>
            <person name="Chen X."/>
            <person name="Wood M."/>
            <person name="Montefiori M."/>
            <person name="Brummell D."/>
            <person name="Schwinn K."/>
            <person name="Catanach A."/>
            <person name="Fullerton C."/>
            <person name="Li D."/>
            <person name="Meiyalaghan S."/>
            <person name="Nieuwenhuizen N."/>
            <person name="Read N."/>
            <person name="Prakash R."/>
            <person name="Hunter D."/>
            <person name="Zhang H."/>
            <person name="Mckenzie M."/>
            <person name="Knabel M."/>
            <person name="Harris A."/>
            <person name="Allan A."/>
            <person name="Chen A."/>
            <person name="Janssen B."/>
            <person name="Plunkett B."/>
            <person name="Dwamena C."/>
            <person name="Voogd C."/>
            <person name="Leif D."/>
            <person name="Lafferty D."/>
            <person name="Souleyre E."/>
            <person name="Varkonyi-Gasic E."/>
            <person name="Gambi F."/>
            <person name="Hanley J."/>
            <person name="Yao J.-L."/>
            <person name="Cheung J."/>
            <person name="David K."/>
            <person name="Warren B."/>
            <person name="Marsh K."/>
            <person name="Snowden K."/>
            <person name="Lin-Wang K."/>
            <person name="Brian L."/>
            <person name="Martinez-Sanchez M."/>
            <person name="Wang M."/>
            <person name="Ileperuma N."/>
            <person name="Macnee N."/>
            <person name="Campin R."/>
            <person name="Mcatee P."/>
            <person name="Drummond R."/>
            <person name="Espley R."/>
            <person name="Ireland H."/>
            <person name="Wu R."/>
            <person name="Atkinson R."/>
            <person name="Karunairetnam S."/>
            <person name="Bulley S."/>
            <person name="Chunkath S."/>
            <person name="Hanley Z."/>
            <person name="Storey R."/>
            <person name="Thrimawithana A."/>
            <person name="Thomson S."/>
            <person name="David C."/>
            <person name="Testolin R."/>
        </authorList>
    </citation>
    <scope>NUCLEOTIDE SEQUENCE [LARGE SCALE GENOMIC DNA]</scope>
    <source>
        <strain evidence="3">cv. Red5</strain>
        <tissue evidence="2">Young leaf</tissue>
    </source>
</reference>
<name>A0A2R6R673_ACTCC</name>
<gene>
    <name evidence="2" type="ORF">CEY00_Acc10562</name>
</gene>
<proteinExistence type="predicted"/>
<keyword evidence="3" id="KW-1185">Reference proteome</keyword>
<organism evidence="2 3">
    <name type="scientific">Actinidia chinensis var. chinensis</name>
    <name type="common">Chinese soft-hair kiwi</name>
    <dbReference type="NCBI Taxonomy" id="1590841"/>
    <lineage>
        <taxon>Eukaryota</taxon>
        <taxon>Viridiplantae</taxon>
        <taxon>Streptophyta</taxon>
        <taxon>Embryophyta</taxon>
        <taxon>Tracheophyta</taxon>
        <taxon>Spermatophyta</taxon>
        <taxon>Magnoliopsida</taxon>
        <taxon>eudicotyledons</taxon>
        <taxon>Gunneridae</taxon>
        <taxon>Pentapetalae</taxon>
        <taxon>asterids</taxon>
        <taxon>Ericales</taxon>
        <taxon>Actinidiaceae</taxon>
        <taxon>Actinidia</taxon>
    </lineage>
</organism>
<dbReference type="OrthoDB" id="10250354at2759"/>
<dbReference type="PROSITE" id="PS50076">
    <property type="entry name" value="DNAJ_2"/>
    <property type="match status" value="1"/>
</dbReference>
<dbReference type="CDD" id="cd06257">
    <property type="entry name" value="DnaJ"/>
    <property type="match status" value="1"/>
</dbReference>
<dbReference type="AlphaFoldDB" id="A0A2R6R673"/>
<dbReference type="GO" id="GO:0009507">
    <property type="term" value="C:chloroplast"/>
    <property type="evidence" value="ECO:0007669"/>
    <property type="project" value="TreeGrafter"/>
</dbReference>
<dbReference type="Proteomes" id="UP000241394">
    <property type="component" value="Chromosome LG9"/>
</dbReference>
<evidence type="ECO:0000313" key="2">
    <source>
        <dbReference type="EMBL" id="PSS21516.1"/>
    </source>
</evidence>
<dbReference type="EMBL" id="NKQK01000009">
    <property type="protein sequence ID" value="PSS21516.1"/>
    <property type="molecule type" value="Genomic_DNA"/>
</dbReference>
<comment type="caution">
    <text evidence="2">The sequence shown here is derived from an EMBL/GenBank/DDBJ whole genome shotgun (WGS) entry which is preliminary data.</text>
</comment>
<sequence>MAIQLPMNPKIGKTFPLFCRTKPKSYKLKTISCRANTNLAMQRGNTNFYEVLSLASENVGFDEIKRAYKALALRYHPDVCPPSTREESTVLFVELRKAYETLSDPVLRRIHDFELGLVDNLGFSGVGRVCLGEKRSSFPKEVWERQLCGLKKRSHDRMERKRD</sequence>
<dbReference type="OMA" id="REMYDYQ"/>
<dbReference type="Pfam" id="PF00226">
    <property type="entry name" value="DnaJ"/>
    <property type="match status" value="1"/>
</dbReference>
<dbReference type="PRINTS" id="PR00625">
    <property type="entry name" value="JDOMAIN"/>
</dbReference>
<dbReference type="InterPro" id="IPR053232">
    <property type="entry name" value="DnaJ_C/III_chloroplastic"/>
</dbReference>
<dbReference type="SMART" id="SM00271">
    <property type="entry name" value="DnaJ"/>
    <property type="match status" value="1"/>
</dbReference>
<feature type="domain" description="J" evidence="1">
    <location>
        <begin position="47"/>
        <end position="115"/>
    </location>
</feature>
<dbReference type="SUPFAM" id="SSF46565">
    <property type="entry name" value="Chaperone J-domain"/>
    <property type="match status" value="1"/>
</dbReference>
<dbReference type="PANTHER" id="PTHR45090:SF3">
    <property type="entry name" value="OS09G0368800 PROTEIN"/>
    <property type="match status" value="1"/>
</dbReference>
<accession>A0A2R6R673</accession>
<dbReference type="Gene3D" id="1.10.287.110">
    <property type="entry name" value="DnaJ domain"/>
    <property type="match status" value="1"/>
</dbReference>
<dbReference type="Gramene" id="PSS21516">
    <property type="protein sequence ID" value="PSS21516"/>
    <property type="gene ID" value="CEY00_Acc10562"/>
</dbReference>
<reference evidence="3" key="2">
    <citation type="journal article" date="2018" name="BMC Genomics">
        <title>A manually annotated Actinidia chinensis var. chinensis (kiwifruit) genome highlights the challenges associated with draft genomes and gene prediction in plants.</title>
        <authorList>
            <person name="Pilkington S.M."/>
            <person name="Crowhurst R."/>
            <person name="Hilario E."/>
            <person name="Nardozza S."/>
            <person name="Fraser L."/>
            <person name="Peng Y."/>
            <person name="Gunaseelan K."/>
            <person name="Simpson R."/>
            <person name="Tahir J."/>
            <person name="Deroles S.C."/>
            <person name="Templeton K."/>
            <person name="Luo Z."/>
            <person name="Davy M."/>
            <person name="Cheng C."/>
            <person name="McNeilage M."/>
            <person name="Scaglione D."/>
            <person name="Liu Y."/>
            <person name="Zhang Q."/>
            <person name="Datson P."/>
            <person name="De Silva N."/>
            <person name="Gardiner S.E."/>
            <person name="Bassett H."/>
            <person name="Chagne D."/>
            <person name="McCallum J."/>
            <person name="Dzierzon H."/>
            <person name="Deng C."/>
            <person name="Wang Y.Y."/>
            <person name="Barron L."/>
            <person name="Manako K."/>
            <person name="Bowen J."/>
            <person name="Foster T.M."/>
            <person name="Erridge Z.A."/>
            <person name="Tiffin H."/>
            <person name="Waite C.N."/>
            <person name="Davies K.M."/>
            <person name="Grierson E.P."/>
            <person name="Laing W.A."/>
            <person name="Kirk R."/>
            <person name="Chen X."/>
            <person name="Wood M."/>
            <person name="Montefiori M."/>
            <person name="Brummell D.A."/>
            <person name="Schwinn K.E."/>
            <person name="Catanach A."/>
            <person name="Fullerton C."/>
            <person name="Li D."/>
            <person name="Meiyalaghan S."/>
            <person name="Nieuwenhuizen N."/>
            <person name="Read N."/>
            <person name="Prakash R."/>
            <person name="Hunter D."/>
            <person name="Zhang H."/>
            <person name="McKenzie M."/>
            <person name="Knabel M."/>
            <person name="Harris A."/>
            <person name="Allan A.C."/>
            <person name="Gleave A."/>
            <person name="Chen A."/>
            <person name="Janssen B.J."/>
            <person name="Plunkett B."/>
            <person name="Ampomah-Dwamena C."/>
            <person name="Voogd C."/>
            <person name="Leif D."/>
            <person name="Lafferty D."/>
            <person name="Souleyre E.J.F."/>
            <person name="Varkonyi-Gasic E."/>
            <person name="Gambi F."/>
            <person name="Hanley J."/>
            <person name="Yao J.L."/>
            <person name="Cheung J."/>
            <person name="David K.M."/>
            <person name="Warren B."/>
            <person name="Marsh K."/>
            <person name="Snowden K.C."/>
            <person name="Lin-Wang K."/>
            <person name="Brian L."/>
            <person name="Martinez-Sanchez M."/>
            <person name="Wang M."/>
            <person name="Ileperuma N."/>
            <person name="Macnee N."/>
            <person name="Campin R."/>
            <person name="McAtee P."/>
            <person name="Drummond R.S.M."/>
            <person name="Espley R.V."/>
            <person name="Ireland H.S."/>
            <person name="Wu R."/>
            <person name="Atkinson R.G."/>
            <person name="Karunairetnam S."/>
            <person name="Bulley S."/>
            <person name="Chunkath S."/>
            <person name="Hanley Z."/>
            <person name="Storey R."/>
            <person name="Thrimawithana A.H."/>
            <person name="Thomson S."/>
            <person name="David C."/>
            <person name="Testolin R."/>
            <person name="Huang H."/>
            <person name="Hellens R.P."/>
            <person name="Schaffer R.J."/>
        </authorList>
    </citation>
    <scope>NUCLEOTIDE SEQUENCE [LARGE SCALE GENOMIC DNA]</scope>
    <source>
        <strain evidence="3">cv. Red5</strain>
    </source>
</reference>
<dbReference type="STRING" id="1590841.A0A2R6R673"/>
<dbReference type="InterPro" id="IPR001623">
    <property type="entry name" value="DnaJ_domain"/>
</dbReference>
<protein>
    <submittedName>
        <fullName evidence="2">Chaperone protein dnaJ 20 like</fullName>
    </submittedName>
</protein>
<dbReference type="InParanoid" id="A0A2R6R673"/>
<evidence type="ECO:0000313" key="3">
    <source>
        <dbReference type="Proteomes" id="UP000241394"/>
    </source>
</evidence>
<dbReference type="InterPro" id="IPR036869">
    <property type="entry name" value="J_dom_sf"/>
</dbReference>
<evidence type="ECO:0000259" key="1">
    <source>
        <dbReference type="PROSITE" id="PS50076"/>
    </source>
</evidence>
<dbReference type="PANTHER" id="PTHR45090">
    <property type="entry name" value="CHAPERONE PROTEIN DNAJ 20 CHLOROPLASTIC"/>
    <property type="match status" value="1"/>
</dbReference>